<keyword evidence="8" id="KW-0274">FAD</keyword>
<comment type="catalytic activity">
    <reaction evidence="10">
        <text>FMN + ATP + H(+) = FAD + diphosphate</text>
        <dbReference type="Rhea" id="RHEA:17237"/>
        <dbReference type="ChEBI" id="CHEBI:15378"/>
        <dbReference type="ChEBI" id="CHEBI:30616"/>
        <dbReference type="ChEBI" id="CHEBI:33019"/>
        <dbReference type="ChEBI" id="CHEBI:57692"/>
        <dbReference type="ChEBI" id="CHEBI:58210"/>
        <dbReference type="EC" id="2.7.7.2"/>
    </reaction>
</comment>
<sequence>MKIFNWNFKENFEIKEELIMVLGAFETLHLGHYELVKLAKDLKNTLNKNKIAIMLFKDSYKNLVNNEKKAFQTKTRLYTLFNLGFDYVFIVDSLKDNLRTSHIDFCENLKLNNVKHVVCGFDFKFGFQKLGNIDYLKKNFNVLVANERKVQKRKISSSLIRELIEEGNIHAINNLLIEKYAFITHLEKLNFSFPKNLLKPKPGIYIINCVIEDLEYHGIIKISNDLENQIDNEIYLFDLELIPSKYKEVFIELENPIRYINFKHENQINEKDIEIGKQWFLK</sequence>
<comment type="caution">
    <text evidence="12">The sequence shown here is derived from an EMBL/GenBank/DDBJ whole genome shotgun (WGS) entry which is preliminary data.</text>
</comment>
<evidence type="ECO:0000256" key="6">
    <source>
        <dbReference type="ARBA" id="ARBA00022695"/>
    </source>
</evidence>
<dbReference type="GO" id="GO:0006747">
    <property type="term" value="P:FAD biosynthetic process"/>
    <property type="evidence" value="ECO:0007669"/>
    <property type="project" value="UniProtKB-UniPathway"/>
</dbReference>
<comment type="pathway">
    <text evidence="1">Cofactor biosynthesis; FAD biosynthesis; FAD from FMN: step 1/1.</text>
</comment>
<dbReference type="Gene3D" id="3.40.50.620">
    <property type="entry name" value="HUPs"/>
    <property type="match status" value="1"/>
</dbReference>
<keyword evidence="7" id="KW-0547">Nucleotide-binding</keyword>
<evidence type="ECO:0000313" key="12">
    <source>
        <dbReference type="EMBL" id="ENY54091.1"/>
    </source>
</evidence>
<dbReference type="RefSeq" id="WP_002881056.1">
    <property type="nucleotide sequence ID" value="NZ_AMWK01000004.1"/>
</dbReference>
<evidence type="ECO:0000313" key="13">
    <source>
        <dbReference type="Proteomes" id="UP000013137"/>
    </source>
</evidence>
<keyword evidence="13" id="KW-1185">Reference proteome</keyword>
<evidence type="ECO:0000256" key="5">
    <source>
        <dbReference type="ARBA" id="ARBA00022679"/>
    </source>
</evidence>
<evidence type="ECO:0000256" key="10">
    <source>
        <dbReference type="ARBA" id="ARBA00049494"/>
    </source>
</evidence>
<dbReference type="eggNOG" id="COG0196">
    <property type="taxonomic scope" value="Bacteria"/>
</dbReference>
<name>N9UBJ0_9BACT</name>
<evidence type="ECO:0000256" key="3">
    <source>
        <dbReference type="ARBA" id="ARBA00022630"/>
    </source>
</evidence>
<dbReference type="OrthoDB" id="9803667at2"/>
<dbReference type="GO" id="GO:0005524">
    <property type="term" value="F:ATP binding"/>
    <property type="evidence" value="ECO:0007669"/>
    <property type="project" value="UniProtKB-KW"/>
</dbReference>
<evidence type="ECO:0000256" key="7">
    <source>
        <dbReference type="ARBA" id="ARBA00022741"/>
    </source>
</evidence>
<dbReference type="PATRIC" id="fig|1188234.3.peg.141"/>
<dbReference type="SUPFAM" id="SSF52374">
    <property type="entry name" value="Nucleotidylyl transferase"/>
    <property type="match status" value="1"/>
</dbReference>
<dbReference type="UniPathway" id="UPA00277">
    <property type="reaction ID" value="UER00407"/>
</dbReference>
<proteinExistence type="predicted"/>
<dbReference type="EMBL" id="AMWK01000004">
    <property type="protein sequence ID" value="ENY54091.1"/>
    <property type="molecule type" value="Genomic_DNA"/>
</dbReference>
<evidence type="ECO:0000256" key="1">
    <source>
        <dbReference type="ARBA" id="ARBA00004726"/>
    </source>
</evidence>
<accession>N9UBJ0</accession>
<keyword evidence="5" id="KW-0808">Transferase</keyword>
<dbReference type="EC" id="2.7.7.2" evidence="2"/>
<dbReference type="Proteomes" id="UP000013137">
    <property type="component" value="Unassembled WGS sequence"/>
</dbReference>
<evidence type="ECO:0000256" key="2">
    <source>
        <dbReference type="ARBA" id="ARBA00012393"/>
    </source>
</evidence>
<reference evidence="12 13" key="1">
    <citation type="journal article" date="2013" name="Genome Announc.">
        <title>Draft Genome Sequences of Mycoplasma alkalescens, Mycoplasma arginini, and Mycoplasma bovigenitalium, Three Species with Equivocal Pathogenic Status for Cattle.</title>
        <authorList>
            <person name="Manso-Silvan L."/>
            <person name="Tardy F."/>
            <person name="Baranowski E."/>
            <person name="Barre A."/>
            <person name="Blanchard A."/>
            <person name="Breton M."/>
            <person name="Couture C."/>
            <person name="Citti C."/>
            <person name="Dordet-Frisoni E."/>
            <person name="Dupuy V."/>
            <person name="Gaurivaud P."/>
            <person name="Jacob D."/>
            <person name="Lemaitre C."/>
            <person name="Nikolski M."/>
            <person name="Nouvel L.X."/>
            <person name="Poumarat F."/>
            <person name="Thebault P."/>
            <person name="Theil S."/>
            <person name="Thiaucourt F."/>
            <person name="Sirand-Pugnet P."/>
        </authorList>
    </citation>
    <scope>NUCLEOTIDE SEQUENCE [LARGE SCALE GENOMIC DNA]</scope>
    <source>
        <strain evidence="12 13">14918</strain>
    </source>
</reference>
<gene>
    <name evidence="12" type="primary">ribF</name>
    <name evidence="12" type="ORF">MALK_1530</name>
</gene>
<protein>
    <recommendedName>
        <fullName evidence="2">FAD synthase</fullName>
        <ecNumber evidence="2">2.7.7.2</ecNumber>
    </recommendedName>
</protein>
<keyword evidence="3" id="KW-0285">Flavoprotein</keyword>
<evidence type="ECO:0000256" key="4">
    <source>
        <dbReference type="ARBA" id="ARBA00022643"/>
    </source>
</evidence>
<dbReference type="AlphaFoldDB" id="N9UBJ0"/>
<dbReference type="NCBIfam" id="NF005518">
    <property type="entry name" value="PRK07143.1"/>
    <property type="match status" value="1"/>
</dbReference>
<dbReference type="GO" id="GO:0009231">
    <property type="term" value="P:riboflavin biosynthetic process"/>
    <property type="evidence" value="ECO:0007669"/>
    <property type="project" value="InterPro"/>
</dbReference>
<organism evidence="12 13">
    <name type="scientific">Metamycoplasma alkalescens 14918</name>
    <dbReference type="NCBI Taxonomy" id="1188234"/>
    <lineage>
        <taxon>Bacteria</taxon>
        <taxon>Bacillati</taxon>
        <taxon>Mycoplasmatota</taxon>
        <taxon>Mycoplasmoidales</taxon>
        <taxon>Metamycoplasmataceae</taxon>
        <taxon>Metamycoplasma</taxon>
    </lineage>
</organism>
<dbReference type="GO" id="GO:0003919">
    <property type="term" value="F:FMN adenylyltransferase activity"/>
    <property type="evidence" value="ECO:0007669"/>
    <property type="project" value="UniProtKB-EC"/>
</dbReference>
<keyword evidence="6" id="KW-0548">Nucleotidyltransferase</keyword>
<dbReference type="InterPro" id="IPR014729">
    <property type="entry name" value="Rossmann-like_a/b/a_fold"/>
</dbReference>
<evidence type="ECO:0000259" key="11">
    <source>
        <dbReference type="Pfam" id="PF06574"/>
    </source>
</evidence>
<dbReference type="NCBIfam" id="NF045965">
    <property type="entry name" value="RibF_rel"/>
    <property type="match status" value="1"/>
</dbReference>
<evidence type="ECO:0000256" key="9">
    <source>
        <dbReference type="ARBA" id="ARBA00022840"/>
    </source>
</evidence>
<keyword evidence="9" id="KW-0067">ATP-binding</keyword>
<dbReference type="Pfam" id="PF06574">
    <property type="entry name" value="FAD_syn"/>
    <property type="match status" value="1"/>
</dbReference>
<evidence type="ECO:0000256" key="8">
    <source>
        <dbReference type="ARBA" id="ARBA00022827"/>
    </source>
</evidence>
<keyword evidence="4" id="KW-0288">FMN</keyword>
<dbReference type="InterPro" id="IPR015864">
    <property type="entry name" value="FAD_synthase"/>
</dbReference>
<feature type="domain" description="FAD synthetase" evidence="11">
    <location>
        <begin position="14"/>
        <end position="158"/>
    </location>
</feature>